<dbReference type="InterPro" id="IPR011009">
    <property type="entry name" value="Kinase-like_dom_sf"/>
</dbReference>
<evidence type="ECO:0000256" key="2">
    <source>
        <dbReference type="ARBA" id="ARBA00022679"/>
    </source>
</evidence>
<dbReference type="GO" id="GO:0005634">
    <property type="term" value="C:nucleus"/>
    <property type="evidence" value="ECO:0007669"/>
    <property type="project" value="TreeGrafter"/>
</dbReference>
<dbReference type="Gene3D" id="3.30.200.20">
    <property type="entry name" value="Phosphorylase Kinase, domain 1"/>
    <property type="match status" value="1"/>
</dbReference>
<evidence type="ECO:0000313" key="8">
    <source>
        <dbReference type="EMBL" id="WEW55298.1"/>
    </source>
</evidence>
<reference evidence="8" key="1">
    <citation type="submission" date="2023-03" db="EMBL/GenBank/DDBJ databases">
        <title>Emydomyces testavorans Genome Sequence.</title>
        <authorList>
            <person name="Hoyer L."/>
        </authorList>
    </citation>
    <scope>NUCLEOTIDE SEQUENCE</scope>
    <source>
        <strain evidence="8">16-2883</strain>
    </source>
</reference>
<evidence type="ECO:0000256" key="4">
    <source>
        <dbReference type="ARBA" id="ARBA00022777"/>
    </source>
</evidence>
<dbReference type="PROSITE" id="PS00107">
    <property type="entry name" value="PROTEIN_KINASE_ATP"/>
    <property type="match status" value="1"/>
</dbReference>
<dbReference type="GO" id="GO:0043484">
    <property type="term" value="P:regulation of RNA splicing"/>
    <property type="evidence" value="ECO:0007669"/>
    <property type="project" value="TreeGrafter"/>
</dbReference>
<dbReference type="Proteomes" id="UP001219355">
    <property type="component" value="Chromosome 1"/>
</dbReference>
<dbReference type="SUPFAM" id="SSF56112">
    <property type="entry name" value="Protein kinase-like (PK-like)"/>
    <property type="match status" value="1"/>
</dbReference>
<keyword evidence="3 6" id="KW-0547">Nucleotide-binding</keyword>
<keyword evidence="4" id="KW-0418">Kinase</keyword>
<evidence type="ECO:0000256" key="1">
    <source>
        <dbReference type="ARBA" id="ARBA00022527"/>
    </source>
</evidence>
<accession>A0AAF0DBL8</accession>
<keyword evidence="5 6" id="KW-0067">ATP-binding</keyword>
<feature type="domain" description="Protein kinase" evidence="7">
    <location>
        <begin position="10"/>
        <end position="366"/>
    </location>
</feature>
<dbReference type="Gene3D" id="1.10.510.10">
    <property type="entry name" value="Transferase(Phosphotransferase) domain 1"/>
    <property type="match status" value="1"/>
</dbReference>
<dbReference type="InterPro" id="IPR051175">
    <property type="entry name" value="CLK_kinases"/>
</dbReference>
<evidence type="ECO:0000256" key="5">
    <source>
        <dbReference type="ARBA" id="ARBA00022840"/>
    </source>
</evidence>
<protein>
    <recommendedName>
        <fullName evidence="7">Protein kinase domain-containing protein</fullName>
    </recommendedName>
</protein>
<evidence type="ECO:0000259" key="7">
    <source>
        <dbReference type="SMART" id="SM00220"/>
    </source>
</evidence>
<dbReference type="SMART" id="SM00220">
    <property type="entry name" value="S_TKc"/>
    <property type="match status" value="1"/>
</dbReference>
<dbReference type="InterPro" id="IPR017441">
    <property type="entry name" value="Protein_kinase_ATP_BS"/>
</dbReference>
<keyword evidence="2" id="KW-0808">Transferase</keyword>
<dbReference type="Pfam" id="PF00069">
    <property type="entry name" value="Pkinase"/>
    <property type="match status" value="2"/>
</dbReference>
<keyword evidence="9" id="KW-1185">Reference proteome</keyword>
<evidence type="ECO:0000256" key="6">
    <source>
        <dbReference type="PROSITE-ProRule" id="PRU10141"/>
    </source>
</evidence>
<dbReference type="EMBL" id="CP120627">
    <property type="protein sequence ID" value="WEW55298.1"/>
    <property type="molecule type" value="Genomic_DNA"/>
</dbReference>
<organism evidence="8 9">
    <name type="scientific">Emydomyces testavorans</name>
    <dbReference type="NCBI Taxonomy" id="2070801"/>
    <lineage>
        <taxon>Eukaryota</taxon>
        <taxon>Fungi</taxon>
        <taxon>Dikarya</taxon>
        <taxon>Ascomycota</taxon>
        <taxon>Pezizomycotina</taxon>
        <taxon>Eurotiomycetes</taxon>
        <taxon>Eurotiomycetidae</taxon>
        <taxon>Onygenales</taxon>
        <taxon>Nannizziopsiaceae</taxon>
        <taxon>Emydomyces</taxon>
    </lineage>
</organism>
<gene>
    <name evidence="8" type="ORF">PRK78_000727</name>
</gene>
<evidence type="ECO:0000313" key="9">
    <source>
        <dbReference type="Proteomes" id="UP001219355"/>
    </source>
</evidence>
<feature type="binding site" evidence="6">
    <location>
        <position position="39"/>
    </location>
    <ligand>
        <name>ATP</name>
        <dbReference type="ChEBI" id="CHEBI:30616"/>
    </ligand>
</feature>
<dbReference type="GO" id="GO:0005524">
    <property type="term" value="F:ATP binding"/>
    <property type="evidence" value="ECO:0007669"/>
    <property type="project" value="UniProtKB-UniRule"/>
</dbReference>
<name>A0AAF0DBL8_9EURO</name>
<proteinExistence type="predicted"/>
<keyword evidence="1" id="KW-0723">Serine/threonine-protein kinase</keyword>
<dbReference type="AlphaFoldDB" id="A0AAF0DBL8"/>
<dbReference type="PANTHER" id="PTHR45646:SF11">
    <property type="entry name" value="SERINE_THREONINE-PROTEIN KINASE DOA"/>
    <property type="match status" value="1"/>
</dbReference>
<dbReference type="PANTHER" id="PTHR45646">
    <property type="entry name" value="SERINE/THREONINE-PROTEIN KINASE DOA-RELATED"/>
    <property type="match status" value="1"/>
</dbReference>
<dbReference type="InterPro" id="IPR000719">
    <property type="entry name" value="Prot_kinase_dom"/>
</dbReference>
<sequence length="387" mass="43382">MIGDILQGRYHIVDKLGFGGYSTLWLAQDSQRCQYVAVKVGVASSRPHETQILRELSAPVPVSSTAVKPSITIGQELIPVLLDEFECNLHKASYSRLFPIEVARAISAGLALAVAFIHSRGYIHGDIHLRNILAKLPSSFDGLSVEQFYEKYGKPETVLISRCDGGTLPPNIPAQAVLPLNLGKAAWDFTLADAQVLLSDFGEAFASTESRCGKECHTPLAMRPPEARFEPQKPLTYAADIWSLGVSMWEIIGMKAIFSSEFTTADEITAQQIDVLGPMPSDWWEKWEEKDQFFNPRQCPKEGRHAWPAMDEAFQEGVQKYRQKNPHMGVFDEKEAAAVLDLIRRILVFKPEQRLTIEEVLATEWMAKWALSDFKRTTRANFASKVQ</sequence>
<dbReference type="GO" id="GO:0004674">
    <property type="term" value="F:protein serine/threonine kinase activity"/>
    <property type="evidence" value="ECO:0007669"/>
    <property type="project" value="UniProtKB-KW"/>
</dbReference>
<evidence type="ECO:0000256" key="3">
    <source>
        <dbReference type="ARBA" id="ARBA00022741"/>
    </source>
</evidence>